<proteinExistence type="predicted"/>
<dbReference type="AlphaFoldDB" id="A0A1J5RWQ5"/>
<accession>A0A1J5RWQ5</accession>
<gene>
    <name evidence="2" type="ORF">GALL_240950</name>
</gene>
<feature type="compositionally biased region" description="Basic and acidic residues" evidence="1">
    <location>
        <begin position="77"/>
        <end position="91"/>
    </location>
</feature>
<sequence length="91" mass="8989">MNPRILNKPSVSALGFGIALVLAALVSGQARAAGMPAEASVQANAHVSASQGAMPAAGMQAMTYDAAKNGASAPAGSHDKADKKNEGGKKE</sequence>
<protein>
    <submittedName>
        <fullName evidence="2">Uncharacterized protein</fullName>
    </submittedName>
</protein>
<dbReference type="EMBL" id="MLJW01000197">
    <property type="protein sequence ID" value="OIQ93907.1"/>
    <property type="molecule type" value="Genomic_DNA"/>
</dbReference>
<comment type="caution">
    <text evidence="2">The sequence shown here is derived from an EMBL/GenBank/DDBJ whole genome shotgun (WGS) entry which is preliminary data.</text>
</comment>
<evidence type="ECO:0000313" key="2">
    <source>
        <dbReference type="EMBL" id="OIQ93907.1"/>
    </source>
</evidence>
<organism evidence="2">
    <name type="scientific">mine drainage metagenome</name>
    <dbReference type="NCBI Taxonomy" id="410659"/>
    <lineage>
        <taxon>unclassified sequences</taxon>
        <taxon>metagenomes</taxon>
        <taxon>ecological metagenomes</taxon>
    </lineage>
</organism>
<feature type="region of interest" description="Disordered" evidence="1">
    <location>
        <begin position="68"/>
        <end position="91"/>
    </location>
</feature>
<name>A0A1J5RWQ5_9ZZZZ</name>
<evidence type="ECO:0000256" key="1">
    <source>
        <dbReference type="SAM" id="MobiDB-lite"/>
    </source>
</evidence>
<reference evidence="2" key="1">
    <citation type="submission" date="2016-10" db="EMBL/GenBank/DDBJ databases">
        <title>Sequence of Gallionella enrichment culture.</title>
        <authorList>
            <person name="Poehlein A."/>
            <person name="Muehling M."/>
            <person name="Daniel R."/>
        </authorList>
    </citation>
    <scope>NUCLEOTIDE SEQUENCE</scope>
</reference>